<dbReference type="EMBL" id="JBEXIP010000029">
    <property type="protein sequence ID" value="MET8436715.1"/>
    <property type="molecule type" value="Genomic_DNA"/>
</dbReference>
<protein>
    <submittedName>
        <fullName evidence="1">Uncharacterized protein</fullName>
    </submittedName>
</protein>
<name>A0ABV2UFT8_9ACTN</name>
<accession>A0ABV2UFT8</accession>
<reference evidence="1 2" key="1">
    <citation type="submission" date="2024-06" db="EMBL/GenBank/DDBJ databases">
        <title>The Natural Products Discovery Center: Release of the First 8490 Sequenced Strains for Exploring Actinobacteria Biosynthetic Diversity.</title>
        <authorList>
            <person name="Kalkreuter E."/>
            <person name="Kautsar S.A."/>
            <person name="Yang D."/>
            <person name="Bader C.D."/>
            <person name="Teijaro C.N."/>
            <person name="Fluegel L."/>
            <person name="Davis C.M."/>
            <person name="Simpson J.R."/>
            <person name="Lauterbach L."/>
            <person name="Steele A.D."/>
            <person name="Gui C."/>
            <person name="Meng S."/>
            <person name="Li G."/>
            <person name="Viehrig K."/>
            <person name="Ye F."/>
            <person name="Su P."/>
            <person name="Kiefer A.F."/>
            <person name="Nichols A."/>
            <person name="Cepeda A.J."/>
            <person name="Yan W."/>
            <person name="Fan B."/>
            <person name="Jiang Y."/>
            <person name="Adhikari A."/>
            <person name="Zheng C.-J."/>
            <person name="Schuster L."/>
            <person name="Cowan T.M."/>
            <person name="Smanski M.J."/>
            <person name="Chevrette M.G."/>
            <person name="De Carvalho L.P.S."/>
            <person name="Shen B."/>
        </authorList>
    </citation>
    <scope>NUCLEOTIDE SEQUENCE [LARGE SCALE GENOMIC DNA]</scope>
    <source>
        <strain evidence="1 2">NPDC005137</strain>
    </source>
</reference>
<evidence type="ECO:0000313" key="1">
    <source>
        <dbReference type="EMBL" id="MET8436715.1"/>
    </source>
</evidence>
<evidence type="ECO:0000313" key="2">
    <source>
        <dbReference type="Proteomes" id="UP001550044"/>
    </source>
</evidence>
<keyword evidence="2" id="KW-1185">Reference proteome</keyword>
<sequence>MASRYHGDALLVVGHLQIPVQAELMAGPDAWRGSLRGVPTNRIFDLLDSDELRLCMPNGQERRVRQEPASHAHESEFTIVPISGEGCAPF</sequence>
<dbReference type="RefSeq" id="WP_327122700.1">
    <property type="nucleotide sequence ID" value="NZ_JBEOSG010000025.1"/>
</dbReference>
<organism evidence="1 2">
    <name type="scientific">Streptomyces sp. 900116325</name>
    <dbReference type="NCBI Taxonomy" id="3154295"/>
    <lineage>
        <taxon>Bacteria</taxon>
        <taxon>Bacillati</taxon>
        <taxon>Actinomycetota</taxon>
        <taxon>Actinomycetes</taxon>
        <taxon>Kitasatosporales</taxon>
        <taxon>Streptomycetaceae</taxon>
        <taxon>Streptomyces</taxon>
    </lineage>
</organism>
<gene>
    <name evidence="1" type="ORF">ABZV61_28845</name>
</gene>
<dbReference type="Proteomes" id="UP001550044">
    <property type="component" value="Unassembled WGS sequence"/>
</dbReference>
<comment type="caution">
    <text evidence="1">The sequence shown here is derived from an EMBL/GenBank/DDBJ whole genome shotgun (WGS) entry which is preliminary data.</text>
</comment>
<proteinExistence type="predicted"/>